<dbReference type="Proteomes" id="UP000243745">
    <property type="component" value="Unassembled WGS sequence"/>
</dbReference>
<evidence type="ECO:0000313" key="2">
    <source>
        <dbReference type="EMBL" id="SFP69171.1"/>
    </source>
</evidence>
<evidence type="ECO:0000313" key="3">
    <source>
        <dbReference type="Proteomes" id="UP000243745"/>
    </source>
</evidence>
<keyword evidence="3" id="KW-1185">Reference proteome</keyword>
<feature type="signal peptide" evidence="1">
    <location>
        <begin position="1"/>
        <end position="25"/>
    </location>
</feature>
<accession>A0A662ZMT0</accession>
<proteinExistence type="predicted"/>
<organism evidence="2 3">
    <name type="scientific">Ruminobacter amylophilus</name>
    <dbReference type="NCBI Taxonomy" id="867"/>
    <lineage>
        <taxon>Bacteria</taxon>
        <taxon>Pseudomonadati</taxon>
        <taxon>Pseudomonadota</taxon>
        <taxon>Gammaproteobacteria</taxon>
        <taxon>Aeromonadales</taxon>
        <taxon>Succinivibrionaceae</taxon>
        <taxon>Ruminobacter</taxon>
    </lineage>
</organism>
<dbReference type="EMBL" id="FOXF01000057">
    <property type="protein sequence ID" value="SFP69171.1"/>
    <property type="molecule type" value="Genomic_DNA"/>
</dbReference>
<protein>
    <submittedName>
        <fullName evidence="2">Uncharacterized protein</fullName>
    </submittedName>
</protein>
<dbReference type="AlphaFoldDB" id="A0A662ZMT0"/>
<feature type="chain" id="PRO_5024971932" evidence="1">
    <location>
        <begin position="26"/>
        <end position="441"/>
    </location>
</feature>
<gene>
    <name evidence="2" type="ORF">SAMN02910344_02071</name>
</gene>
<dbReference type="RefSeq" id="WP_093143416.1">
    <property type="nucleotide sequence ID" value="NZ_FOXF01000057.1"/>
</dbReference>
<keyword evidence="1" id="KW-0732">Signal</keyword>
<evidence type="ECO:0000256" key="1">
    <source>
        <dbReference type="SAM" id="SignalP"/>
    </source>
</evidence>
<reference evidence="2 3" key="1">
    <citation type="submission" date="2016-10" db="EMBL/GenBank/DDBJ databases">
        <authorList>
            <person name="Varghese N."/>
            <person name="Submissions S."/>
        </authorList>
    </citation>
    <scope>NUCLEOTIDE SEQUENCE [LARGE SCALE GENOMIC DNA]</scope>
    <source>
        <strain evidence="2 3">DSM 1361</strain>
    </source>
</reference>
<name>A0A662ZMT0_9GAMM</name>
<dbReference type="OrthoDB" id="9761451at2"/>
<sequence length="441" mass="49094">MKLKKTVLKTSVFLLSAVLLNGATADSDTSESSIIEALKKSLNDNSTGPILNSLQYPITMCVKNRISRFRSADELRSYSLEELLGGSEVIPILKDYLNNQAGAEAAEVSYGNRQVFNITQQKTDAQYVSINFTGDGIYRIEHAGCNGSTFPKLKFCGDREKDAKINMMAHNSTVFFNRGTYENFSDTGYSKIVMTPLEDTAGGAVDFTLNGKKLNLTRDPLSFDEAPVYTDGTREYMILSPGEFNEIYCFYPGRCRPVPFIHVFSRAKGSDTCDAEELVLAEKFTLNFCPFDRNMSSEIRLYTEGFSFNPEQVASGMDSYAGTDGSTSLRFESRTIKIEIPDEEGGGTYDKKAAMAVLTYSGSTYETEITENPLIYFTADDREIVAVAEGDYDKSNVIFDNLSCSEENSCIPPDERMVLFIRDSEGKCERMPLEKADKKVK</sequence>